<gene>
    <name evidence="2" type="ORF">F8237_26565</name>
</gene>
<dbReference type="RefSeq" id="WP_151649195.1">
    <property type="nucleotide sequence ID" value="NZ_CP044543.1"/>
</dbReference>
<dbReference type="InterPro" id="IPR050256">
    <property type="entry name" value="Glycosyltransferase_2"/>
</dbReference>
<name>A0A5P6PBI0_9BRAD</name>
<sequence>MIAILSSVTVVIVVRHVTFEQRLFDRLIETLHDRFHDVETVIVANGVSADESVRIKTAAETIPDCTVLFLSEEVHDDVARLLGIDHSISDYVLFATPLQSQIDALPAMIVPLHQGNDVVIGESEGGVMSARGTISATLFDAFRGLYRLLAGVPYEAQSPTFRIFSRAAALYIANRRDGEVLVRARSLAQGFPSVIVPVEDSTRVPVPSVSPRIAVAKALRLILTGSATPLRLTAYLGFGGGIVAVLYGTYAIMVFFFQKNVEPGWTTLSLLLSAMMFVFSAQFLFLSEYLVQILSAVPSSSRRQLVAREFRGPLTSRAGRLNVVDSAGEFQLGAAGLAGYVEKRS</sequence>
<feature type="transmembrane region" description="Helical" evidence="1">
    <location>
        <begin position="269"/>
        <end position="291"/>
    </location>
</feature>
<keyword evidence="1" id="KW-0472">Membrane</keyword>
<dbReference type="OrthoDB" id="9807795at2"/>
<proteinExistence type="predicted"/>
<evidence type="ECO:0008006" key="4">
    <source>
        <dbReference type="Google" id="ProtNLM"/>
    </source>
</evidence>
<evidence type="ECO:0000313" key="3">
    <source>
        <dbReference type="Proteomes" id="UP000325641"/>
    </source>
</evidence>
<evidence type="ECO:0000313" key="2">
    <source>
        <dbReference type="EMBL" id="QFI75650.1"/>
    </source>
</evidence>
<accession>A0A5P6PBI0</accession>
<organism evidence="2 3">
    <name type="scientific">Bradyrhizobium betae</name>
    <dbReference type="NCBI Taxonomy" id="244734"/>
    <lineage>
        <taxon>Bacteria</taxon>
        <taxon>Pseudomonadati</taxon>
        <taxon>Pseudomonadota</taxon>
        <taxon>Alphaproteobacteria</taxon>
        <taxon>Hyphomicrobiales</taxon>
        <taxon>Nitrobacteraceae</taxon>
        <taxon>Bradyrhizobium</taxon>
    </lineage>
</organism>
<protein>
    <recommendedName>
        <fullName evidence="4">Glycosyl transferase family 2</fullName>
    </recommendedName>
</protein>
<dbReference type="AlphaFoldDB" id="A0A5P6PBI0"/>
<dbReference type="KEGG" id="bbet:F8237_26565"/>
<evidence type="ECO:0000256" key="1">
    <source>
        <dbReference type="SAM" id="Phobius"/>
    </source>
</evidence>
<feature type="transmembrane region" description="Helical" evidence="1">
    <location>
        <begin position="232"/>
        <end position="257"/>
    </location>
</feature>
<dbReference type="EMBL" id="CP044543">
    <property type="protein sequence ID" value="QFI75650.1"/>
    <property type="molecule type" value="Genomic_DNA"/>
</dbReference>
<keyword evidence="1" id="KW-0812">Transmembrane</keyword>
<dbReference type="PANTHER" id="PTHR48090">
    <property type="entry name" value="UNDECAPRENYL-PHOSPHATE 4-DEOXY-4-FORMAMIDO-L-ARABINOSE TRANSFERASE-RELATED"/>
    <property type="match status" value="1"/>
</dbReference>
<reference evidence="3" key="1">
    <citation type="submission" date="2019-10" db="EMBL/GenBank/DDBJ databases">
        <title>Complete Genome Sequence of Bradyrhizobium betae type strain PL7HG1T.</title>
        <authorList>
            <person name="Bromfield E.S.P."/>
            <person name="Cloutier S."/>
        </authorList>
    </citation>
    <scope>NUCLEOTIDE SEQUENCE [LARGE SCALE GENOMIC DNA]</scope>
    <source>
        <strain evidence="3">PL7HG1</strain>
    </source>
</reference>
<keyword evidence="1" id="KW-1133">Transmembrane helix</keyword>
<dbReference type="Proteomes" id="UP000325641">
    <property type="component" value="Chromosome"/>
</dbReference>